<dbReference type="RefSeq" id="WP_131513438.1">
    <property type="nucleotide sequence ID" value="NZ_SJKD01000002.1"/>
</dbReference>
<dbReference type="AlphaFoldDB" id="A0A4R0JZA0"/>
<keyword evidence="1" id="KW-0808">Transferase</keyword>
<name>A0A4R0JZA0_9ACTN</name>
<dbReference type="EMBL" id="SJKD01000002">
    <property type="protein sequence ID" value="TCC50736.1"/>
    <property type="molecule type" value="Genomic_DNA"/>
</dbReference>
<dbReference type="OrthoDB" id="339886at2"/>
<dbReference type="GO" id="GO:0008168">
    <property type="term" value="F:methyltransferase activity"/>
    <property type="evidence" value="ECO:0007669"/>
    <property type="project" value="UniProtKB-KW"/>
</dbReference>
<accession>A0A4R0JZA0</accession>
<protein>
    <submittedName>
        <fullName evidence="1">Putative sugar O-methyltransferase</fullName>
        <ecNumber evidence="1">2.1.1.-</ecNumber>
    </submittedName>
</protein>
<dbReference type="NCBIfam" id="TIGR04371">
    <property type="entry name" value="methyltran_NanM"/>
    <property type="match status" value="1"/>
</dbReference>
<reference evidence="1 2" key="1">
    <citation type="submission" date="2019-02" db="EMBL/GenBank/DDBJ databases">
        <title>Kribbella capetownensis sp. nov. and Kribbella speibonae sp. nov., isolated from soil.</title>
        <authorList>
            <person name="Curtis S.M."/>
            <person name="Norton I."/>
            <person name="Everest G.J."/>
            <person name="Meyers P.R."/>
        </authorList>
    </citation>
    <scope>NUCLEOTIDE SEQUENCE [LARGE SCALE GENOMIC DNA]</scope>
    <source>
        <strain evidence="1 2">YM53</strain>
    </source>
</reference>
<dbReference type="GO" id="GO:0032259">
    <property type="term" value="P:methylation"/>
    <property type="evidence" value="ECO:0007669"/>
    <property type="project" value="UniProtKB-KW"/>
</dbReference>
<evidence type="ECO:0000313" key="1">
    <source>
        <dbReference type="EMBL" id="TCC50736.1"/>
    </source>
</evidence>
<dbReference type="InterPro" id="IPR030807">
    <property type="entry name" value="Methyltran_NanM"/>
</dbReference>
<comment type="caution">
    <text evidence="1">The sequence shown here is derived from an EMBL/GenBank/DDBJ whole genome shotgun (WGS) entry which is preliminary data.</text>
</comment>
<dbReference type="Proteomes" id="UP000293342">
    <property type="component" value="Unassembled WGS sequence"/>
</dbReference>
<gene>
    <name evidence="1" type="ORF">E0H75_11165</name>
</gene>
<dbReference type="SUPFAM" id="SSF53335">
    <property type="entry name" value="S-adenosyl-L-methionine-dependent methyltransferases"/>
    <property type="match status" value="1"/>
</dbReference>
<organism evidence="1 2">
    <name type="scientific">Kribbella capetownensis</name>
    <dbReference type="NCBI Taxonomy" id="1572659"/>
    <lineage>
        <taxon>Bacteria</taxon>
        <taxon>Bacillati</taxon>
        <taxon>Actinomycetota</taxon>
        <taxon>Actinomycetes</taxon>
        <taxon>Propionibacteriales</taxon>
        <taxon>Kribbellaceae</taxon>
        <taxon>Kribbella</taxon>
    </lineage>
</organism>
<sequence>MTDGRKTVQSKDWSALTERTLAEVKTCASIYRPTNFWDVGVGKILQDMDTLGLDRFKSWPTSGAWFYPRYGNGFSNASIGVAYEAAVQANPAANRNWVTSALNGAFEARRDFDVAGVCWNQDRWPANLDDFGESPVGTPPQAYGLSLTEGVRFGRPYLNYLIVMAALSNHVDAPPKSFLEIGGGFGVLGEIVMSRDAGARYVDIDIPPLVTVASFYLTELFGRDRVQVYDGAIADSGVIEVKGSAVIPSWRLEDVQGDFDVFVNSFSFQEMEPEVADNYIDQVCAKGVKYAVSLNSELGTVKAQKAGEWGSLQPVTSADILNGFEKRGYTVIGQYGDPLVHGGRQLNVLKRK</sequence>
<keyword evidence="2" id="KW-1185">Reference proteome</keyword>
<evidence type="ECO:0000313" key="2">
    <source>
        <dbReference type="Proteomes" id="UP000293342"/>
    </source>
</evidence>
<dbReference type="InterPro" id="IPR029063">
    <property type="entry name" value="SAM-dependent_MTases_sf"/>
</dbReference>
<dbReference type="Gene3D" id="3.40.50.150">
    <property type="entry name" value="Vaccinia Virus protein VP39"/>
    <property type="match status" value="1"/>
</dbReference>
<dbReference type="EC" id="2.1.1.-" evidence="1"/>
<proteinExistence type="predicted"/>
<keyword evidence="1" id="KW-0489">Methyltransferase</keyword>